<name>A0A565CCG2_9BRAS</name>
<evidence type="ECO:0000313" key="2">
    <source>
        <dbReference type="EMBL" id="VVB11241.1"/>
    </source>
</evidence>
<protein>
    <submittedName>
        <fullName evidence="2">Uncharacterized protein</fullName>
    </submittedName>
</protein>
<dbReference type="AlphaFoldDB" id="A0A565CCG2"/>
<accession>A0A565CCG2</accession>
<sequence>MRPSSRSVVSTLSKPPDPVVMPSHSIDMVPSELLLLPPEPPVPPDPPDLPSSPFAMIIGLNLLLSSVVCPEQQTWPRLSPLFLEKL</sequence>
<reference evidence="2" key="1">
    <citation type="submission" date="2019-07" db="EMBL/GenBank/DDBJ databases">
        <authorList>
            <person name="Dittberner H."/>
        </authorList>
    </citation>
    <scope>NUCLEOTIDE SEQUENCE [LARGE SCALE GENOMIC DNA]</scope>
</reference>
<dbReference type="Proteomes" id="UP000489600">
    <property type="component" value="Unassembled WGS sequence"/>
</dbReference>
<dbReference type="EMBL" id="CABITT030000007">
    <property type="protein sequence ID" value="VVB11241.1"/>
    <property type="molecule type" value="Genomic_DNA"/>
</dbReference>
<evidence type="ECO:0000313" key="3">
    <source>
        <dbReference type="Proteomes" id="UP000489600"/>
    </source>
</evidence>
<proteinExistence type="predicted"/>
<evidence type="ECO:0000256" key="1">
    <source>
        <dbReference type="SAM" id="MobiDB-lite"/>
    </source>
</evidence>
<feature type="compositionally biased region" description="Polar residues" evidence="1">
    <location>
        <begin position="1"/>
        <end position="13"/>
    </location>
</feature>
<comment type="caution">
    <text evidence="2">The sequence shown here is derived from an EMBL/GenBank/DDBJ whole genome shotgun (WGS) entry which is preliminary data.</text>
</comment>
<feature type="region of interest" description="Disordered" evidence="1">
    <location>
        <begin position="1"/>
        <end position="23"/>
    </location>
</feature>
<organism evidence="2 3">
    <name type="scientific">Arabis nemorensis</name>
    <dbReference type="NCBI Taxonomy" id="586526"/>
    <lineage>
        <taxon>Eukaryota</taxon>
        <taxon>Viridiplantae</taxon>
        <taxon>Streptophyta</taxon>
        <taxon>Embryophyta</taxon>
        <taxon>Tracheophyta</taxon>
        <taxon>Spermatophyta</taxon>
        <taxon>Magnoliopsida</taxon>
        <taxon>eudicotyledons</taxon>
        <taxon>Gunneridae</taxon>
        <taxon>Pentapetalae</taxon>
        <taxon>rosids</taxon>
        <taxon>malvids</taxon>
        <taxon>Brassicales</taxon>
        <taxon>Brassicaceae</taxon>
        <taxon>Arabideae</taxon>
        <taxon>Arabis</taxon>
    </lineage>
</organism>
<keyword evidence="3" id="KW-1185">Reference proteome</keyword>
<gene>
    <name evidence="2" type="ORF">ANE_LOCUS21685</name>
</gene>